<evidence type="ECO:0000313" key="8">
    <source>
        <dbReference type="EMBL" id="QEL18475.1"/>
    </source>
</evidence>
<dbReference type="HAMAP" id="MF_01928">
    <property type="entry name" value="PurK"/>
    <property type="match status" value="1"/>
</dbReference>
<dbReference type="Pfam" id="PF17769">
    <property type="entry name" value="PurK_C"/>
    <property type="match status" value="1"/>
</dbReference>
<dbReference type="EC" id="6.3.4.18" evidence="5 6"/>
<proteinExistence type="inferred from homology"/>
<evidence type="ECO:0000256" key="6">
    <source>
        <dbReference type="RuleBase" id="RU361200"/>
    </source>
</evidence>
<dbReference type="FunFam" id="3.30.1490.20:FF:000015">
    <property type="entry name" value="N5-carboxyaminoimidazole ribonucleotide synthase"/>
    <property type="match status" value="1"/>
</dbReference>
<dbReference type="InterPro" id="IPR011761">
    <property type="entry name" value="ATP-grasp"/>
</dbReference>
<keyword evidence="9" id="KW-1185">Reference proteome</keyword>
<keyword evidence="1 5" id="KW-0436">Ligase</keyword>
<dbReference type="PANTHER" id="PTHR11609">
    <property type="entry name" value="PURINE BIOSYNTHESIS PROTEIN 6/7, PUR6/7"/>
    <property type="match status" value="1"/>
</dbReference>
<dbReference type="GO" id="GO:0034028">
    <property type="term" value="F:5-(carboxyamino)imidazole ribonucleotide synthase activity"/>
    <property type="evidence" value="ECO:0007669"/>
    <property type="project" value="UniProtKB-UniRule"/>
</dbReference>
<dbReference type="OrthoDB" id="9804625at2"/>
<evidence type="ECO:0000256" key="2">
    <source>
        <dbReference type="ARBA" id="ARBA00022741"/>
    </source>
</evidence>
<dbReference type="PANTHER" id="PTHR11609:SF5">
    <property type="entry name" value="PHOSPHORIBOSYLAMINOIMIDAZOLE CARBOXYLASE"/>
    <property type="match status" value="1"/>
</dbReference>
<dbReference type="PROSITE" id="PS50975">
    <property type="entry name" value="ATP_GRASP"/>
    <property type="match status" value="1"/>
</dbReference>
<dbReference type="SUPFAM" id="SSF56059">
    <property type="entry name" value="Glutathione synthetase ATP-binding domain-like"/>
    <property type="match status" value="1"/>
</dbReference>
<dbReference type="UniPathway" id="UPA00074">
    <property type="reaction ID" value="UER00942"/>
</dbReference>
<dbReference type="InterPro" id="IPR040686">
    <property type="entry name" value="PurK_C"/>
</dbReference>
<dbReference type="GO" id="GO:0004638">
    <property type="term" value="F:phosphoribosylaminoimidazole carboxylase activity"/>
    <property type="evidence" value="ECO:0007669"/>
    <property type="project" value="InterPro"/>
</dbReference>
<comment type="pathway">
    <text evidence="5 6">Purine metabolism; IMP biosynthesis via de novo pathway; 5-amino-1-(5-phospho-D-ribosyl)imidazole-4-carboxylate from 5-amino-1-(5-phospho-D-ribosyl)imidazole (N5-CAIR route): step 1/2.</text>
</comment>
<feature type="binding site" evidence="5">
    <location>
        <begin position="173"/>
        <end position="176"/>
    </location>
    <ligand>
        <name>ATP</name>
        <dbReference type="ChEBI" id="CHEBI:30616"/>
    </ligand>
</feature>
<dbReference type="NCBIfam" id="TIGR01161">
    <property type="entry name" value="purK"/>
    <property type="match status" value="1"/>
</dbReference>
<dbReference type="NCBIfam" id="NF004676">
    <property type="entry name" value="PRK06019.1-2"/>
    <property type="match status" value="1"/>
</dbReference>
<evidence type="ECO:0000256" key="3">
    <source>
        <dbReference type="ARBA" id="ARBA00022755"/>
    </source>
</evidence>
<feature type="binding site" evidence="5">
    <location>
        <position position="138"/>
    </location>
    <ligand>
        <name>ATP</name>
        <dbReference type="ChEBI" id="CHEBI:30616"/>
    </ligand>
</feature>
<dbReference type="InterPro" id="IPR005875">
    <property type="entry name" value="PurK"/>
</dbReference>
<gene>
    <name evidence="5 6" type="primary">purK</name>
    <name evidence="8" type="ORF">PX52LOC_05500</name>
</gene>
<sequence>MRVGILGGGQLGRMLALAAHPLGIRCTVLDPSPDPCAAQVCDHVRGEFEDYQALYKLAQVSDVVTYEFENVPVESARWLAERLPVFPPPAALEVSQDRLVEKSFFRDRGIATAPFAAVDTREDFDAAIRSIKLPAVLKTRRFGYDGKGQAVLRTDAEAVAAWESLGGRPLILEGMVPFVRELSVLAVRGRDGTIAVYPLTENEHRDGMLRKSIAPAPRLNEAAQRQAEEYAKRVLTELNYVGVLAIELFEVGGQLVANEMAPRVHNSGHWTIDGAVTSQFENHMRAVAGLPLGSVEAVGHSVMFNWIGDHPPVVDVLKLPHAKVHWYGKEPRARRKIGHVTLAATTAEQRDERVREYERSFLRHE</sequence>
<organism evidence="8 9">
    <name type="scientific">Limnoglobus roseus</name>
    <dbReference type="NCBI Taxonomy" id="2598579"/>
    <lineage>
        <taxon>Bacteria</taxon>
        <taxon>Pseudomonadati</taxon>
        <taxon>Planctomycetota</taxon>
        <taxon>Planctomycetia</taxon>
        <taxon>Gemmatales</taxon>
        <taxon>Gemmataceae</taxon>
        <taxon>Limnoglobus</taxon>
    </lineage>
</organism>
<evidence type="ECO:0000256" key="1">
    <source>
        <dbReference type="ARBA" id="ARBA00022598"/>
    </source>
</evidence>
<dbReference type="GO" id="GO:0046872">
    <property type="term" value="F:metal ion binding"/>
    <property type="evidence" value="ECO:0007669"/>
    <property type="project" value="InterPro"/>
</dbReference>
<dbReference type="InterPro" id="IPR016185">
    <property type="entry name" value="PreATP-grasp_dom_sf"/>
</dbReference>
<dbReference type="InterPro" id="IPR054350">
    <property type="entry name" value="PurT/PurK_preATP-grasp"/>
</dbReference>
<dbReference type="InterPro" id="IPR003135">
    <property type="entry name" value="ATP-grasp_carboxylate-amine"/>
</dbReference>
<dbReference type="Gene3D" id="3.30.1490.20">
    <property type="entry name" value="ATP-grasp fold, A domain"/>
    <property type="match status" value="1"/>
</dbReference>
<dbReference type="GO" id="GO:0005524">
    <property type="term" value="F:ATP binding"/>
    <property type="evidence" value="ECO:0007669"/>
    <property type="project" value="UniProtKB-UniRule"/>
</dbReference>
<feature type="binding site" evidence="5">
    <location>
        <begin position="143"/>
        <end position="149"/>
    </location>
    <ligand>
        <name>ATP</name>
        <dbReference type="ChEBI" id="CHEBI:30616"/>
    </ligand>
</feature>
<feature type="domain" description="ATP-grasp" evidence="7">
    <location>
        <begin position="102"/>
        <end position="288"/>
    </location>
</feature>
<evidence type="ECO:0000259" key="7">
    <source>
        <dbReference type="PROSITE" id="PS50975"/>
    </source>
</evidence>
<dbReference type="Pfam" id="PF02222">
    <property type="entry name" value="ATP-grasp"/>
    <property type="match status" value="1"/>
</dbReference>
<evidence type="ECO:0000256" key="5">
    <source>
        <dbReference type="HAMAP-Rule" id="MF_01928"/>
    </source>
</evidence>
<comment type="function">
    <text evidence="5">Catalyzes the ATP-dependent conversion of 5-aminoimidazole ribonucleotide (AIR) and HCO(3)(-) to N5-carboxyaminoimidazole ribonucleotide (N5-CAIR).</text>
</comment>
<dbReference type="Gene3D" id="3.40.50.20">
    <property type="match status" value="1"/>
</dbReference>
<dbReference type="InterPro" id="IPR013815">
    <property type="entry name" value="ATP_grasp_subdomain_1"/>
</dbReference>
<keyword evidence="3 5" id="KW-0658">Purine biosynthesis</keyword>
<feature type="binding site" evidence="5">
    <location>
        <begin position="258"/>
        <end position="259"/>
    </location>
    <ligand>
        <name>ATP</name>
        <dbReference type="ChEBI" id="CHEBI:30616"/>
    </ligand>
</feature>
<dbReference type="AlphaFoldDB" id="A0A5C1AIJ3"/>
<accession>A0A5C1AIJ3</accession>
<keyword evidence="2 5" id="KW-0547">Nucleotide-binding</keyword>
<protein>
    <recommendedName>
        <fullName evidence="5 6">N5-carboxyaminoimidazole ribonucleotide synthase</fullName>
        <shortName evidence="5 6">N5-CAIR synthase</shortName>
        <ecNumber evidence="5 6">6.3.4.18</ecNumber>
    </recommendedName>
    <alternativeName>
        <fullName evidence="5 6">5-(carboxyamino)imidazole ribonucleotide synthetase</fullName>
    </alternativeName>
</protein>
<dbReference type="FunFam" id="3.40.50.20:FF:000016">
    <property type="entry name" value="N5-carboxyaminoimidazole ribonucleotide synthase"/>
    <property type="match status" value="1"/>
</dbReference>
<dbReference type="SUPFAM" id="SSF52440">
    <property type="entry name" value="PreATP-grasp domain"/>
    <property type="match status" value="1"/>
</dbReference>
<comment type="similarity">
    <text evidence="5 6">Belongs to the PurK/PurT family.</text>
</comment>
<evidence type="ECO:0000313" key="9">
    <source>
        <dbReference type="Proteomes" id="UP000324974"/>
    </source>
</evidence>
<dbReference type="KEGG" id="lrs:PX52LOC_05500"/>
<dbReference type="Gene3D" id="3.30.470.20">
    <property type="entry name" value="ATP-grasp fold, B domain"/>
    <property type="match status" value="1"/>
</dbReference>
<dbReference type="EMBL" id="CP042425">
    <property type="protein sequence ID" value="QEL18475.1"/>
    <property type="molecule type" value="Genomic_DNA"/>
</dbReference>
<dbReference type="FunFam" id="3.30.470.20:FF:000029">
    <property type="entry name" value="N5-carboxyaminoimidazole ribonucleotide synthase"/>
    <property type="match status" value="1"/>
</dbReference>
<keyword evidence="4 5" id="KW-0067">ATP-binding</keyword>
<dbReference type="Proteomes" id="UP000324974">
    <property type="component" value="Chromosome"/>
</dbReference>
<comment type="catalytic activity">
    <reaction evidence="5 6">
        <text>5-amino-1-(5-phospho-beta-D-ribosyl)imidazole + hydrogencarbonate + ATP = 5-carboxyamino-1-(5-phospho-D-ribosyl)imidazole + ADP + phosphate + 2 H(+)</text>
        <dbReference type="Rhea" id="RHEA:19317"/>
        <dbReference type="ChEBI" id="CHEBI:15378"/>
        <dbReference type="ChEBI" id="CHEBI:17544"/>
        <dbReference type="ChEBI" id="CHEBI:30616"/>
        <dbReference type="ChEBI" id="CHEBI:43474"/>
        <dbReference type="ChEBI" id="CHEBI:58730"/>
        <dbReference type="ChEBI" id="CHEBI:137981"/>
        <dbReference type="ChEBI" id="CHEBI:456216"/>
        <dbReference type="EC" id="6.3.4.18"/>
    </reaction>
</comment>
<feature type="binding site" evidence="5">
    <location>
        <position position="181"/>
    </location>
    <ligand>
        <name>ATP</name>
        <dbReference type="ChEBI" id="CHEBI:30616"/>
    </ligand>
</feature>
<comment type="function">
    <text evidence="6">Catalyzes the ATP-dependent conversion of 5-aminoimidazole ribonucleotide (AIR) and HCO(3)- to N5-carboxyaminoimidazole ribonucleotide (N5-CAIR).</text>
</comment>
<feature type="binding site" evidence="5">
    <location>
        <position position="98"/>
    </location>
    <ligand>
        <name>ATP</name>
        <dbReference type="ChEBI" id="CHEBI:30616"/>
    </ligand>
</feature>
<dbReference type="RefSeq" id="WP_149112985.1">
    <property type="nucleotide sequence ID" value="NZ_CP042425.1"/>
</dbReference>
<evidence type="ECO:0000256" key="4">
    <source>
        <dbReference type="ARBA" id="ARBA00022840"/>
    </source>
</evidence>
<dbReference type="InterPro" id="IPR011054">
    <property type="entry name" value="Rudment_hybrid_motif"/>
</dbReference>
<dbReference type="SUPFAM" id="SSF51246">
    <property type="entry name" value="Rudiment single hybrid motif"/>
    <property type="match status" value="1"/>
</dbReference>
<dbReference type="NCBIfam" id="NF004679">
    <property type="entry name" value="PRK06019.1-5"/>
    <property type="match status" value="1"/>
</dbReference>
<feature type="binding site" evidence="5">
    <location>
        <position position="204"/>
    </location>
    <ligand>
        <name>ATP</name>
        <dbReference type="ChEBI" id="CHEBI:30616"/>
    </ligand>
</feature>
<name>A0A5C1AIJ3_9BACT</name>
<comment type="subunit">
    <text evidence="5 6">Homodimer.</text>
</comment>
<dbReference type="GO" id="GO:0006189">
    <property type="term" value="P:'de novo' IMP biosynthetic process"/>
    <property type="evidence" value="ECO:0007669"/>
    <property type="project" value="UniProtKB-UniRule"/>
</dbReference>
<dbReference type="GO" id="GO:0005829">
    <property type="term" value="C:cytosol"/>
    <property type="evidence" value="ECO:0007669"/>
    <property type="project" value="TreeGrafter"/>
</dbReference>
<dbReference type="Pfam" id="PF22660">
    <property type="entry name" value="RS_preATP-grasp-like"/>
    <property type="match status" value="1"/>
</dbReference>
<reference evidence="9" key="1">
    <citation type="submission" date="2019-08" db="EMBL/GenBank/DDBJ databases">
        <title>Limnoglobus roseus gen. nov., sp. nov., a novel freshwater planctomycete with a giant genome from the family Gemmataceae.</title>
        <authorList>
            <person name="Kulichevskaya I.S."/>
            <person name="Naumoff D.G."/>
            <person name="Miroshnikov K."/>
            <person name="Ivanova A."/>
            <person name="Philippov D.A."/>
            <person name="Hakobyan A."/>
            <person name="Rijpstra I.C."/>
            <person name="Sinninghe Damste J.S."/>
            <person name="Liesack W."/>
            <person name="Dedysh S.N."/>
        </authorList>
    </citation>
    <scope>NUCLEOTIDE SEQUENCE [LARGE SCALE GENOMIC DNA]</scope>
    <source>
        <strain evidence="9">PX52</strain>
    </source>
</reference>